<comment type="caution">
    <text evidence="2">The sequence shown here is derived from an EMBL/GenBank/DDBJ whole genome shotgun (WGS) entry which is preliminary data.</text>
</comment>
<organism evidence="2 3">
    <name type="scientific">Trapa incisa</name>
    <dbReference type="NCBI Taxonomy" id="236973"/>
    <lineage>
        <taxon>Eukaryota</taxon>
        <taxon>Viridiplantae</taxon>
        <taxon>Streptophyta</taxon>
        <taxon>Embryophyta</taxon>
        <taxon>Tracheophyta</taxon>
        <taxon>Spermatophyta</taxon>
        <taxon>Magnoliopsida</taxon>
        <taxon>eudicotyledons</taxon>
        <taxon>Gunneridae</taxon>
        <taxon>Pentapetalae</taxon>
        <taxon>rosids</taxon>
        <taxon>malvids</taxon>
        <taxon>Myrtales</taxon>
        <taxon>Lythraceae</taxon>
        <taxon>Trapa</taxon>
    </lineage>
</organism>
<sequence>MEIDRAINEECIPLGPVFEEGSNPPTSYRVVKGEKNSGEIRVSLTFTPEDHRSRNLPEESFGAWKQSSLD</sequence>
<keyword evidence="3" id="KW-1185">Reference proteome</keyword>
<evidence type="ECO:0000313" key="2">
    <source>
        <dbReference type="EMBL" id="KAK4758549.1"/>
    </source>
</evidence>
<evidence type="ECO:0000256" key="1">
    <source>
        <dbReference type="SAM" id="MobiDB-lite"/>
    </source>
</evidence>
<feature type="region of interest" description="Disordered" evidence="1">
    <location>
        <begin position="49"/>
        <end position="70"/>
    </location>
</feature>
<protein>
    <submittedName>
        <fullName evidence="2">Uncharacterized protein</fullName>
    </submittedName>
</protein>
<dbReference type="Proteomes" id="UP001345219">
    <property type="component" value="Chromosome 15"/>
</dbReference>
<reference evidence="2 3" key="1">
    <citation type="journal article" date="2023" name="Hortic Res">
        <title>Pangenome of water caltrop reveals structural variations and asymmetric subgenome divergence after allopolyploidization.</title>
        <authorList>
            <person name="Zhang X."/>
            <person name="Chen Y."/>
            <person name="Wang L."/>
            <person name="Yuan Y."/>
            <person name="Fang M."/>
            <person name="Shi L."/>
            <person name="Lu R."/>
            <person name="Comes H.P."/>
            <person name="Ma Y."/>
            <person name="Chen Y."/>
            <person name="Huang G."/>
            <person name="Zhou Y."/>
            <person name="Zheng Z."/>
            <person name="Qiu Y."/>
        </authorList>
    </citation>
    <scope>NUCLEOTIDE SEQUENCE [LARGE SCALE GENOMIC DNA]</scope>
    <source>
        <tissue evidence="2">Roots</tissue>
    </source>
</reference>
<accession>A0AAN7K534</accession>
<name>A0AAN7K534_9MYRT</name>
<proteinExistence type="predicted"/>
<evidence type="ECO:0000313" key="3">
    <source>
        <dbReference type="Proteomes" id="UP001345219"/>
    </source>
</evidence>
<dbReference type="AlphaFoldDB" id="A0AAN7K534"/>
<dbReference type="EMBL" id="JAXIOK010000012">
    <property type="protein sequence ID" value="KAK4758549.1"/>
    <property type="molecule type" value="Genomic_DNA"/>
</dbReference>
<gene>
    <name evidence="2" type="ORF">SAY87_019850</name>
</gene>